<evidence type="ECO:0000256" key="2">
    <source>
        <dbReference type="ARBA" id="ARBA00023239"/>
    </source>
</evidence>
<dbReference type="GO" id="GO:0006751">
    <property type="term" value="P:glutathione catabolic process"/>
    <property type="evidence" value="ECO:0007669"/>
    <property type="project" value="InterPro"/>
</dbReference>
<reference evidence="3 4" key="1">
    <citation type="submission" date="2018-02" db="EMBL/GenBank/DDBJ databases">
        <title>Draft genome sequences of Elsinoe sp., causing black scab on jojoba.</title>
        <authorList>
            <person name="Stodart B."/>
            <person name="Jeffress S."/>
            <person name="Ash G."/>
            <person name="Arun Chinnappa K."/>
        </authorList>
    </citation>
    <scope>NUCLEOTIDE SEQUENCE [LARGE SCALE GENOMIC DNA]</scope>
    <source>
        <strain evidence="3 4">Hillstone_2</strain>
    </source>
</reference>
<organism evidence="3 4">
    <name type="scientific">Elsinoe australis</name>
    <dbReference type="NCBI Taxonomy" id="40998"/>
    <lineage>
        <taxon>Eukaryota</taxon>
        <taxon>Fungi</taxon>
        <taxon>Dikarya</taxon>
        <taxon>Ascomycota</taxon>
        <taxon>Pezizomycotina</taxon>
        <taxon>Dothideomycetes</taxon>
        <taxon>Dothideomycetidae</taxon>
        <taxon>Myriangiales</taxon>
        <taxon>Elsinoaceae</taxon>
        <taxon>Elsinoe</taxon>
    </lineage>
</organism>
<accession>A0A4U7B609</accession>
<protein>
    <recommendedName>
        <fullName evidence="1">glutathione-specific gamma-glutamylcyclotransferase</fullName>
        <ecNumber evidence="1">4.3.2.7</ecNumber>
    </recommendedName>
</protein>
<dbReference type="GO" id="GO:0061928">
    <property type="term" value="F:glutathione specific gamma-glutamylcyclotransferase activity"/>
    <property type="evidence" value="ECO:0007669"/>
    <property type="project" value="UniProtKB-EC"/>
</dbReference>
<gene>
    <name evidence="3" type="ORF">C1H76_4096</name>
</gene>
<keyword evidence="2" id="KW-0456">Lyase</keyword>
<dbReference type="Proteomes" id="UP000308133">
    <property type="component" value="Unassembled WGS sequence"/>
</dbReference>
<evidence type="ECO:0000313" key="4">
    <source>
        <dbReference type="Proteomes" id="UP000308133"/>
    </source>
</evidence>
<proteinExistence type="predicted"/>
<dbReference type="PANTHER" id="PTHR12192:SF2">
    <property type="entry name" value="GLUTATHIONE-SPECIFIC GAMMA-GLUTAMYLCYCLOTRANSFERASE 2"/>
    <property type="match status" value="1"/>
</dbReference>
<dbReference type="EC" id="4.3.2.7" evidence="1"/>
<dbReference type="PANTHER" id="PTHR12192">
    <property type="entry name" value="CATION TRANSPORT PROTEIN CHAC-RELATED"/>
    <property type="match status" value="1"/>
</dbReference>
<dbReference type="EMBL" id="PTQR01000053">
    <property type="protein sequence ID" value="TKX23584.1"/>
    <property type="molecule type" value="Genomic_DNA"/>
</dbReference>
<comment type="caution">
    <text evidence="3">The sequence shown here is derived from an EMBL/GenBank/DDBJ whole genome shotgun (WGS) entry which is preliminary data.</text>
</comment>
<evidence type="ECO:0000256" key="1">
    <source>
        <dbReference type="ARBA" id="ARBA00012344"/>
    </source>
</evidence>
<evidence type="ECO:0000313" key="3">
    <source>
        <dbReference type="EMBL" id="TKX23584.1"/>
    </source>
</evidence>
<sequence length="135" mass="15361">MFHSNAPPTTWGAAYRIPAPKVKEVQEYLDIREINGYSMQYVPFVPAPSFKTDEKLTVPIPCLVYIGLPDNPQFLGPQDPQVLAEHIVTHRGPSGENKDYLYELDVALTELSAESQDEHIHDLARRCREIESKRN</sequence>
<dbReference type="GO" id="GO:0016740">
    <property type="term" value="F:transferase activity"/>
    <property type="evidence" value="ECO:0007669"/>
    <property type="project" value="UniProtKB-KW"/>
</dbReference>
<dbReference type="InterPro" id="IPR006840">
    <property type="entry name" value="ChaC"/>
</dbReference>
<dbReference type="GO" id="GO:0005737">
    <property type="term" value="C:cytoplasm"/>
    <property type="evidence" value="ECO:0007669"/>
    <property type="project" value="TreeGrafter"/>
</dbReference>
<dbReference type="Pfam" id="PF04752">
    <property type="entry name" value="ChaC"/>
    <property type="match status" value="1"/>
</dbReference>
<name>A0A4U7B609_9PEZI</name>
<keyword evidence="3" id="KW-0808">Transferase</keyword>
<dbReference type="AlphaFoldDB" id="A0A4U7B609"/>